<feature type="compositionally biased region" description="Acidic residues" evidence="1">
    <location>
        <begin position="108"/>
        <end position="117"/>
    </location>
</feature>
<sequence length="194" mass="20704">MEGELASAADTDNIGENNSSSDASSLNPSKHHATASSSTSTSAKGLQSHCPTSPKSILNTHPSDLNPQSSRESNIGVETGLIRAEGDTWDDDFAEVDEMAFDSSTCQNDDDKDEGSDSEEHREKDACVSINLSSLPKRVAGSEERAMESVERAEIGDTVGADEFEEREGEHPSFDAGRMTRSMNPSPQPPSVAE</sequence>
<dbReference type="Proteomes" id="UP000178912">
    <property type="component" value="Unassembled WGS sequence"/>
</dbReference>
<evidence type="ECO:0000256" key="1">
    <source>
        <dbReference type="SAM" id="MobiDB-lite"/>
    </source>
</evidence>
<evidence type="ECO:0000313" key="3">
    <source>
        <dbReference type="Proteomes" id="UP000178912"/>
    </source>
</evidence>
<gene>
    <name evidence="2" type="ORF">RAG0_09034</name>
</gene>
<feature type="region of interest" description="Disordered" evidence="1">
    <location>
        <begin position="1"/>
        <end position="194"/>
    </location>
</feature>
<dbReference type="AlphaFoldDB" id="A0A1E1KTH5"/>
<evidence type="ECO:0000313" key="2">
    <source>
        <dbReference type="EMBL" id="CZT01361.1"/>
    </source>
</evidence>
<feature type="compositionally biased region" description="Acidic residues" evidence="1">
    <location>
        <begin position="87"/>
        <end position="100"/>
    </location>
</feature>
<name>A0A1E1KTH5_9HELO</name>
<accession>A0A1E1KTH5</accession>
<proteinExistence type="predicted"/>
<organism evidence="2 3">
    <name type="scientific">Rhynchosporium agropyri</name>
    <dbReference type="NCBI Taxonomy" id="914238"/>
    <lineage>
        <taxon>Eukaryota</taxon>
        <taxon>Fungi</taxon>
        <taxon>Dikarya</taxon>
        <taxon>Ascomycota</taxon>
        <taxon>Pezizomycotina</taxon>
        <taxon>Leotiomycetes</taxon>
        <taxon>Helotiales</taxon>
        <taxon>Ploettnerulaceae</taxon>
        <taxon>Rhynchosporium</taxon>
    </lineage>
</organism>
<feature type="compositionally biased region" description="Basic and acidic residues" evidence="1">
    <location>
        <begin position="140"/>
        <end position="155"/>
    </location>
</feature>
<keyword evidence="3" id="KW-1185">Reference proteome</keyword>
<feature type="compositionally biased region" description="Polar residues" evidence="1">
    <location>
        <begin position="49"/>
        <end position="73"/>
    </location>
</feature>
<dbReference type="EMBL" id="FJUX01000051">
    <property type="protein sequence ID" value="CZT01361.1"/>
    <property type="molecule type" value="Genomic_DNA"/>
</dbReference>
<feature type="compositionally biased region" description="Low complexity" evidence="1">
    <location>
        <begin position="17"/>
        <end position="44"/>
    </location>
</feature>
<protein>
    <submittedName>
        <fullName evidence="2">Uncharacterized protein</fullName>
    </submittedName>
</protein>
<reference evidence="3" key="1">
    <citation type="submission" date="2016-03" db="EMBL/GenBank/DDBJ databases">
        <authorList>
            <person name="Guldener U."/>
        </authorList>
    </citation>
    <scope>NUCLEOTIDE SEQUENCE [LARGE SCALE GENOMIC DNA]</scope>
    <source>
        <strain evidence="3">04CH-RAC-A.6.1</strain>
    </source>
</reference>